<feature type="compositionally biased region" description="Low complexity" evidence="2">
    <location>
        <begin position="354"/>
        <end position="369"/>
    </location>
</feature>
<accession>A0A9K3KJT2</accession>
<evidence type="ECO:0000256" key="2">
    <source>
        <dbReference type="SAM" id="MobiDB-lite"/>
    </source>
</evidence>
<protein>
    <submittedName>
        <fullName evidence="3">Uncharacterized protein</fullName>
    </submittedName>
</protein>
<dbReference type="Proteomes" id="UP000693970">
    <property type="component" value="Unassembled WGS sequence"/>
</dbReference>
<feature type="region of interest" description="Disordered" evidence="2">
    <location>
        <begin position="645"/>
        <end position="754"/>
    </location>
</feature>
<comment type="caution">
    <text evidence="3">The sequence shown here is derived from an EMBL/GenBank/DDBJ whole genome shotgun (WGS) entry which is preliminary data.</text>
</comment>
<name>A0A9K3KJT2_9STRA</name>
<reference evidence="3" key="1">
    <citation type="journal article" date="2021" name="Sci. Rep.">
        <title>Diploid genomic architecture of Nitzschia inconspicua, an elite biomass production diatom.</title>
        <authorList>
            <person name="Oliver A."/>
            <person name="Podell S."/>
            <person name="Pinowska A."/>
            <person name="Traller J.C."/>
            <person name="Smith S.R."/>
            <person name="McClure R."/>
            <person name="Beliaev A."/>
            <person name="Bohutskyi P."/>
            <person name="Hill E.A."/>
            <person name="Rabines A."/>
            <person name="Zheng H."/>
            <person name="Allen L.Z."/>
            <person name="Kuo A."/>
            <person name="Grigoriev I.V."/>
            <person name="Allen A.E."/>
            <person name="Hazlebeck D."/>
            <person name="Allen E.E."/>
        </authorList>
    </citation>
    <scope>NUCLEOTIDE SEQUENCE</scope>
    <source>
        <strain evidence="3">Hildebrandi</strain>
    </source>
</reference>
<feature type="compositionally biased region" description="Basic and acidic residues" evidence="2">
    <location>
        <begin position="123"/>
        <end position="136"/>
    </location>
</feature>
<dbReference type="EMBL" id="JAGRRH010000022">
    <property type="protein sequence ID" value="KAG7344962.1"/>
    <property type="molecule type" value="Genomic_DNA"/>
</dbReference>
<keyword evidence="4" id="KW-1185">Reference proteome</keyword>
<feature type="compositionally biased region" description="Acidic residues" evidence="2">
    <location>
        <begin position="432"/>
        <end position="454"/>
    </location>
</feature>
<feature type="compositionally biased region" description="Low complexity" evidence="2">
    <location>
        <begin position="145"/>
        <end position="163"/>
    </location>
</feature>
<feature type="coiled-coil region" evidence="1">
    <location>
        <begin position="1088"/>
        <end position="1122"/>
    </location>
</feature>
<dbReference type="OrthoDB" id="196779at2759"/>
<feature type="region of interest" description="Disordered" evidence="2">
    <location>
        <begin position="327"/>
        <end position="377"/>
    </location>
</feature>
<organism evidence="3 4">
    <name type="scientific">Nitzschia inconspicua</name>
    <dbReference type="NCBI Taxonomy" id="303405"/>
    <lineage>
        <taxon>Eukaryota</taxon>
        <taxon>Sar</taxon>
        <taxon>Stramenopiles</taxon>
        <taxon>Ochrophyta</taxon>
        <taxon>Bacillariophyta</taxon>
        <taxon>Bacillariophyceae</taxon>
        <taxon>Bacillariophycidae</taxon>
        <taxon>Bacillariales</taxon>
        <taxon>Bacillariaceae</taxon>
        <taxon>Nitzschia</taxon>
    </lineage>
</organism>
<keyword evidence="1" id="KW-0175">Coiled coil</keyword>
<sequence>MLQFDDFIDLQTRLVLLPYIEEEGKGAVILSLQEPQHQQQHDMEGMVLKGIEETDTETFDFVQMDFTDILATVRNAPTPIRLVFEKVEKESDTKVEEQQRSQKKNIKESPAAQTINGNPFEPSHYEEKKDDGDHTKINQLHHASHSTTATTTATNSSPSCSSTRQRQPINTALDDDHSQQNTNKNNSISNSMFALSAWGLRMKAQSEKLAADAMATMNAVNHSAVASSKRQTVSLQLDDSTGPVLPQNQSLCQMYLQTNLGAYFCISGPNSAPNDGKKSLPVTTSSLLCIRKSATEPLISPTEPSSSCTKYSFQWYRSTSNKTRYRVPHSASSLYQQSNDAASVASKSTQHSGESNTSVETSSDTTTTEWIPVEGATHATFQPNTTLMGRTLRCIVTIRQITVTPASSKEEPANDTNDTTERLLPTVSLMDHDDDDDDNDDDASKDDSDNNDEDVEQVICDLREPVRADMVLFNGARQAMVRGAKFGNMLERTDQNDKRSFRVEVGMARKTILKTQRTITVNSVHVHKFCSETNDYLPLTDQPLLQVSARVPSNNAKYIDLIFSTFPPSSEQHPDDDEAAYTTGQFLKEFCVLDNRIGSAMKFQLEAPNRLTRESLLLALGIANYQGKPAFLDDKTVLYRDDVPVPPANVVDTSPQSKMKPPSPTGLTVTHVPPEQTTTVAGTKEKDDDDDSLSTSSGSDAEAICSNLPTSSPRNPTSGVSQPSPSGFFSCQSSVPEGGTSLIPPANSLSSPHVPAVDTAQIRDFQRELEFLRSELARKDRTITDLQRQVQRSDAAHQKTKQDLQSSEQELKQALQDCERIQISKRQVEYSLQAQHDAMQKAEAKHKQRVAKLEEKIQQGANTIADLEKANRTLQNEKAVLGAAVEARESKLVRMEELQTANERLSQEMAQQHTLQAKLDKAEERCMALQRDLKVQTDAEAASRKELEEALQKINSLQKRIEGEKAVALSHQSQLDVLVKKNQQLKGERNSYKQKNDSLSKEISRLCRNGRTIRDIERIVADHEALVQEADVLRVQKRKALEEAHKYRTSYEQIKSSEQVLCVEEDTLRAVERSAELERLLTEMTDYVHAKEMQLETMKQVNEALQDEIRNLAKANLRKNEV</sequence>
<feature type="compositionally biased region" description="Polar residues" evidence="2">
    <location>
        <begin position="707"/>
        <end position="735"/>
    </location>
</feature>
<evidence type="ECO:0000313" key="3">
    <source>
        <dbReference type="EMBL" id="KAG7344962.1"/>
    </source>
</evidence>
<feature type="compositionally biased region" description="Basic and acidic residues" evidence="2">
    <location>
        <begin position="89"/>
        <end position="100"/>
    </location>
</feature>
<gene>
    <name evidence="3" type="ORF">IV203_032493</name>
</gene>
<feature type="compositionally biased region" description="Polar residues" evidence="2">
    <location>
        <begin position="330"/>
        <end position="353"/>
    </location>
</feature>
<feature type="region of interest" description="Disordered" evidence="2">
    <location>
        <begin position="405"/>
        <end position="454"/>
    </location>
</feature>
<feature type="region of interest" description="Disordered" evidence="2">
    <location>
        <begin position="89"/>
        <end position="165"/>
    </location>
</feature>
<dbReference type="AlphaFoldDB" id="A0A9K3KJT2"/>
<proteinExistence type="predicted"/>
<feature type="region of interest" description="Disordered" evidence="2">
    <location>
        <begin position="786"/>
        <end position="807"/>
    </location>
</feature>
<evidence type="ECO:0000256" key="1">
    <source>
        <dbReference type="SAM" id="Coils"/>
    </source>
</evidence>
<reference evidence="3" key="2">
    <citation type="submission" date="2021-04" db="EMBL/GenBank/DDBJ databases">
        <authorList>
            <person name="Podell S."/>
        </authorList>
    </citation>
    <scope>NUCLEOTIDE SEQUENCE</scope>
    <source>
        <strain evidence="3">Hildebrandi</strain>
    </source>
</reference>
<evidence type="ECO:0000313" key="4">
    <source>
        <dbReference type="Proteomes" id="UP000693970"/>
    </source>
</evidence>